<reference evidence="1" key="1">
    <citation type="submission" date="2014-11" db="EMBL/GenBank/DDBJ databases">
        <authorList>
            <person name="Amaro Gonzalez C."/>
        </authorList>
    </citation>
    <scope>NUCLEOTIDE SEQUENCE</scope>
</reference>
<dbReference type="AlphaFoldDB" id="A0A0E9U8B2"/>
<protein>
    <submittedName>
        <fullName evidence="1">Uncharacterized protein</fullName>
    </submittedName>
</protein>
<dbReference type="EMBL" id="GBXM01047187">
    <property type="protein sequence ID" value="JAH61390.1"/>
    <property type="molecule type" value="Transcribed_RNA"/>
</dbReference>
<organism evidence="1">
    <name type="scientific">Anguilla anguilla</name>
    <name type="common">European freshwater eel</name>
    <name type="synonym">Muraena anguilla</name>
    <dbReference type="NCBI Taxonomy" id="7936"/>
    <lineage>
        <taxon>Eukaryota</taxon>
        <taxon>Metazoa</taxon>
        <taxon>Chordata</taxon>
        <taxon>Craniata</taxon>
        <taxon>Vertebrata</taxon>
        <taxon>Euteleostomi</taxon>
        <taxon>Actinopterygii</taxon>
        <taxon>Neopterygii</taxon>
        <taxon>Teleostei</taxon>
        <taxon>Anguilliformes</taxon>
        <taxon>Anguillidae</taxon>
        <taxon>Anguilla</taxon>
    </lineage>
</organism>
<proteinExistence type="predicted"/>
<evidence type="ECO:0000313" key="1">
    <source>
        <dbReference type="EMBL" id="JAH61390.1"/>
    </source>
</evidence>
<reference evidence="1" key="2">
    <citation type="journal article" date="2015" name="Fish Shellfish Immunol.">
        <title>Early steps in the European eel (Anguilla anguilla)-Vibrio vulnificus interaction in the gills: Role of the RtxA13 toxin.</title>
        <authorList>
            <person name="Callol A."/>
            <person name="Pajuelo D."/>
            <person name="Ebbesson L."/>
            <person name="Teles M."/>
            <person name="MacKenzie S."/>
            <person name="Amaro C."/>
        </authorList>
    </citation>
    <scope>NUCLEOTIDE SEQUENCE</scope>
</reference>
<name>A0A0E9U8B2_ANGAN</name>
<sequence length="17" mass="2052">MANSEINLHKHNFLKKK</sequence>
<accession>A0A0E9U8B2</accession>